<keyword evidence="1" id="KW-1133">Transmembrane helix</keyword>
<evidence type="ECO:0000256" key="2">
    <source>
        <dbReference type="SAM" id="SignalP"/>
    </source>
</evidence>
<feature type="transmembrane region" description="Helical" evidence="1">
    <location>
        <begin position="120"/>
        <end position="138"/>
    </location>
</feature>
<name>A0A918G459_9PSEU</name>
<evidence type="ECO:0000313" key="4">
    <source>
        <dbReference type="Proteomes" id="UP000660680"/>
    </source>
</evidence>
<keyword evidence="1" id="KW-0472">Membrane</keyword>
<evidence type="ECO:0000313" key="3">
    <source>
        <dbReference type="EMBL" id="GGS18693.1"/>
    </source>
</evidence>
<organism evidence="3 4">
    <name type="scientific">Actinokineospora fastidiosa</name>
    <dbReference type="NCBI Taxonomy" id="1816"/>
    <lineage>
        <taxon>Bacteria</taxon>
        <taxon>Bacillati</taxon>
        <taxon>Actinomycetota</taxon>
        <taxon>Actinomycetes</taxon>
        <taxon>Pseudonocardiales</taxon>
        <taxon>Pseudonocardiaceae</taxon>
        <taxon>Actinokineospora</taxon>
    </lineage>
</organism>
<feature type="transmembrane region" description="Helical" evidence="1">
    <location>
        <begin position="34"/>
        <end position="51"/>
    </location>
</feature>
<protein>
    <submittedName>
        <fullName evidence="3">Uncharacterized protein</fullName>
    </submittedName>
</protein>
<dbReference type="RefSeq" id="WP_189208975.1">
    <property type="nucleotide sequence ID" value="NZ_BMRB01000001.1"/>
</dbReference>
<feature type="signal peptide" evidence="2">
    <location>
        <begin position="1"/>
        <end position="19"/>
    </location>
</feature>
<feature type="transmembrane region" description="Helical" evidence="1">
    <location>
        <begin position="86"/>
        <end position="108"/>
    </location>
</feature>
<dbReference type="AlphaFoldDB" id="A0A918G459"/>
<accession>A0A918G459</accession>
<comment type="caution">
    <text evidence="3">The sequence shown here is derived from an EMBL/GenBank/DDBJ whole genome shotgun (WGS) entry which is preliminary data.</text>
</comment>
<reference evidence="3" key="1">
    <citation type="journal article" date="2014" name="Int. J. Syst. Evol. Microbiol.">
        <title>Complete genome sequence of Corynebacterium casei LMG S-19264T (=DSM 44701T), isolated from a smear-ripened cheese.</title>
        <authorList>
            <consortium name="US DOE Joint Genome Institute (JGI-PGF)"/>
            <person name="Walter F."/>
            <person name="Albersmeier A."/>
            <person name="Kalinowski J."/>
            <person name="Ruckert C."/>
        </authorList>
    </citation>
    <scope>NUCLEOTIDE SEQUENCE</scope>
    <source>
        <strain evidence="3">JCM 3276</strain>
    </source>
</reference>
<proteinExistence type="predicted"/>
<feature type="transmembrane region" description="Helical" evidence="1">
    <location>
        <begin position="56"/>
        <end position="74"/>
    </location>
</feature>
<reference evidence="3" key="2">
    <citation type="submission" date="2020-09" db="EMBL/GenBank/DDBJ databases">
        <authorList>
            <person name="Sun Q."/>
            <person name="Ohkuma M."/>
        </authorList>
    </citation>
    <scope>NUCLEOTIDE SEQUENCE</scope>
    <source>
        <strain evidence="3">JCM 3276</strain>
    </source>
</reference>
<keyword evidence="4" id="KW-1185">Reference proteome</keyword>
<evidence type="ECO:0000256" key="1">
    <source>
        <dbReference type="SAM" id="Phobius"/>
    </source>
</evidence>
<keyword evidence="2" id="KW-0732">Signal</keyword>
<sequence>MTSRLTRGALLGACTGALAVAAHGLAGGGMPDTAPTVAIVALVAWAGSALADKGPWVTLGLLAGSQSALHLLLTQVAHPGSVADPVAMTVAHVAATLLTGWLFAHAGYALDALAAALRGLVRAVVAPLFGLVTTFVLVTSSRADALLAVVLRVVCGRRGPPVLS</sequence>
<gene>
    <name evidence="3" type="ORF">GCM10010171_09040</name>
</gene>
<dbReference type="Proteomes" id="UP000660680">
    <property type="component" value="Unassembled WGS sequence"/>
</dbReference>
<dbReference type="EMBL" id="BMRB01000001">
    <property type="protein sequence ID" value="GGS18693.1"/>
    <property type="molecule type" value="Genomic_DNA"/>
</dbReference>
<feature type="chain" id="PRO_5037803199" evidence="2">
    <location>
        <begin position="20"/>
        <end position="164"/>
    </location>
</feature>
<keyword evidence="1" id="KW-0812">Transmembrane</keyword>